<dbReference type="EMBL" id="SNZF01000035">
    <property type="protein sequence ID" value="TDR31228.1"/>
    <property type="molecule type" value="Genomic_DNA"/>
</dbReference>
<name>A0A4R6Y7C4_9HYPH</name>
<evidence type="ECO:0000313" key="1">
    <source>
        <dbReference type="EMBL" id="TDR31228.1"/>
    </source>
</evidence>
<comment type="caution">
    <text evidence="1">The sequence shown here is derived from an EMBL/GenBank/DDBJ whole genome shotgun (WGS) entry which is preliminary data.</text>
</comment>
<protein>
    <recommendedName>
        <fullName evidence="3">PemK-like, MazF-like toxin of type II toxin-antitoxin system</fullName>
    </recommendedName>
</protein>
<dbReference type="AlphaFoldDB" id="A0A4R6Y7C4"/>
<evidence type="ECO:0008006" key="3">
    <source>
        <dbReference type="Google" id="ProtNLM"/>
    </source>
</evidence>
<reference evidence="1 2" key="1">
    <citation type="submission" date="2019-03" db="EMBL/GenBank/DDBJ databases">
        <title>Genomic Encyclopedia of Type Strains, Phase IV (KMG-IV): sequencing the most valuable type-strain genomes for metagenomic binning, comparative biology and taxonomic classification.</title>
        <authorList>
            <person name="Goeker M."/>
        </authorList>
    </citation>
    <scope>NUCLEOTIDE SEQUENCE [LARGE SCALE GENOMIC DNA]</scope>
    <source>
        <strain evidence="1 2">DSM 11603</strain>
    </source>
</reference>
<evidence type="ECO:0000313" key="2">
    <source>
        <dbReference type="Proteomes" id="UP000294958"/>
    </source>
</evidence>
<sequence>MSFEEIQTASVVRYPYLWVREASHGETEGRKNRPVAVGIRLSRPDGDLLLLFPITTKQPEPARFAAEIPATEKRRAGLDADLRLWLILDEYNTDIIGQSYYLEPEPPMGRFSKAFFLPLVREFIARRQSLRGISRNR</sequence>
<dbReference type="OrthoDB" id="7432864at2"/>
<gene>
    <name evidence="1" type="ORF">DES43_13537</name>
</gene>
<organism evidence="1 2">
    <name type="scientific">Aquamicrobium defluvii</name>
    <dbReference type="NCBI Taxonomy" id="69279"/>
    <lineage>
        <taxon>Bacteria</taxon>
        <taxon>Pseudomonadati</taxon>
        <taxon>Pseudomonadota</taxon>
        <taxon>Alphaproteobacteria</taxon>
        <taxon>Hyphomicrobiales</taxon>
        <taxon>Phyllobacteriaceae</taxon>
        <taxon>Aquamicrobium</taxon>
    </lineage>
</organism>
<proteinExistence type="predicted"/>
<dbReference type="Proteomes" id="UP000294958">
    <property type="component" value="Unassembled WGS sequence"/>
</dbReference>
<keyword evidence="2" id="KW-1185">Reference proteome</keyword>
<accession>A0A4R6Y7C4</accession>
<dbReference type="RefSeq" id="WP_133676049.1">
    <property type="nucleotide sequence ID" value="NZ_SNZF01000035.1"/>
</dbReference>